<evidence type="ECO:0000313" key="1">
    <source>
        <dbReference type="EMBL" id="KAK2186226.1"/>
    </source>
</evidence>
<organism evidence="1 2">
    <name type="scientific">Ridgeia piscesae</name>
    <name type="common">Tubeworm</name>
    <dbReference type="NCBI Taxonomy" id="27915"/>
    <lineage>
        <taxon>Eukaryota</taxon>
        <taxon>Metazoa</taxon>
        <taxon>Spiralia</taxon>
        <taxon>Lophotrochozoa</taxon>
        <taxon>Annelida</taxon>
        <taxon>Polychaeta</taxon>
        <taxon>Sedentaria</taxon>
        <taxon>Canalipalpata</taxon>
        <taxon>Sabellida</taxon>
        <taxon>Siboglinidae</taxon>
        <taxon>Ridgeia</taxon>
    </lineage>
</organism>
<comment type="caution">
    <text evidence="1">The sequence shown here is derived from an EMBL/GenBank/DDBJ whole genome shotgun (WGS) entry which is preliminary data.</text>
</comment>
<name>A0AAD9P138_RIDPI</name>
<dbReference type="AlphaFoldDB" id="A0AAD9P138"/>
<gene>
    <name evidence="1" type="ORF">NP493_210g03041</name>
</gene>
<sequence>MYACANVHTHMYACTHARTHTHNHSKLSITSLFNIISDQNDYTHLLFSIYYSAVHTFNFTLLIQNIFHSHFKQQNIVTLKATPPSISSAHSISVPMATIKGTCQRQCLMIKT</sequence>
<reference evidence="1" key="1">
    <citation type="journal article" date="2023" name="Mol. Biol. Evol.">
        <title>Third-Generation Sequencing Reveals the Adaptive Role of the Epigenome in Three Deep-Sea Polychaetes.</title>
        <authorList>
            <person name="Perez M."/>
            <person name="Aroh O."/>
            <person name="Sun Y."/>
            <person name="Lan Y."/>
            <person name="Juniper S.K."/>
            <person name="Young C.R."/>
            <person name="Angers B."/>
            <person name="Qian P.Y."/>
        </authorList>
    </citation>
    <scope>NUCLEOTIDE SEQUENCE</scope>
    <source>
        <strain evidence="1">R07B-5</strain>
    </source>
</reference>
<dbReference type="EMBL" id="JAODUO010000209">
    <property type="protein sequence ID" value="KAK2186226.1"/>
    <property type="molecule type" value="Genomic_DNA"/>
</dbReference>
<keyword evidence="2" id="KW-1185">Reference proteome</keyword>
<evidence type="ECO:0000313" key="2">
    <source>
        <dbReference type="Proteomes" id="UP001209878"/>
    </source>
</evidence>
<proteinExistence type="predicted"/>
<accession>A0AAD9P138</accession>
<dbReference type="Proteomes" id="UP001209878">
    <property type="component" value="Unassembled WGS sequence"/>
</dbReference>
<protein>
    <submittedName>
        <fullName evidence="1">Uncharacterized protein</fullName>
    </submittedName>
</protein>